<dbReference type="Gene3D" id="1.10.760.10">
    <property type="entry name" value="Cytochrome c-like domain"/>
    <property type="match status" value="1"/>
</dbReference>
<dbReference type="InterPro" id="IPR009056">
    <property type="entry name" value="Cyt_c-like_dom"/>
</dbReference>
<keyword evidence="7 8" id="KW-0408">Iron</keyword>
<dbReference type="GO" id="GO:0009055">
    <property type="term" value="F:electron transfer activity"/>
    <property type="evidence" value="ECO:0007669"/>
    <property type="project" value="InterPro"/>
</dbReference>
<dbReference type="InterPro" id="IPR036909">
    <property type="entry name" value="Cyt_c-like_dom_sf"/>
</dbReference>
<evidence type="ECO:0000256" key="5">
    <source>
        <dbReference type="ARBA" id="ARBA00022729"/>
    </source>
</evidence>
<dbReference type="CDD" id="cd10280">
    <property type="entry name" value="PQQ_mGDH"/>
    <property type="match status" value="1"/>
</dbReference>
<evidence type="ECO:0000256" key="8">
    <source>
        <dbReference type="PROSITE-ProRule" id="PRU00433"/>
    </source>
</evidence>
<dbReference type="PANTHER" id="PTHR32303:SF4">
    <property type="entry name" value="QUINOPROTEIN GLUCOSE DEHYDROGENASE"/>
    <property type="match status" value="1"/>
</dbReference>
<evidence type="ECO:0000256" key="7">
    <source>
        <dbReference type="ARBA" id="ARBA00023004"/>
    </source>
</evidence>
<sequence length="697" mass="74977">MATGMLLLAACSGNGPNPGEWKTYGGENGQRFSRLSQINPGNVAQLTQAWRFDAGAQGGLQTSPLVIDNILYGYGADQSAFALDAATGKLLWRFNSGLTSGQPVRGMSYWSDRTGRSLFVSSLNFVYALDPKTGKPVQSFGQGGRIDLREGLDRDPDDVAVFATTPGVVYNDLLIMGFRTSENAPAAPGTIRAYDVRTGKIRWAFHTIPYPGEKGHETWPADAYRTAGASNNWAGMAVDEKRGILFVPTGSPVFDFFGGDRKGDNLFSNSLVALNAANGKRLWHFQAVHHDLWDRDFPSPPTLVTVRHEGRMVDAVAQTSKQGFIFVLDRATGKSLFPIEERAVPASDVPCEFTSPTQPFPVLPEPFARQRLTRDMLTRRTPGAHAAALAKFRTMRSEGQFVPFSTERDTVIFPGFDGGAEWGGSAFDPRHGILYVNANDVPWYTRLVRNVQSPAGDVGAQVYQANCSACHGPDRKGSPPEIPALVGVGSRLFPHEIRMVIANGRGRMPGFPQVAGAQLAALTAFLVNNGKSPPSGGGGREVAAIGQAAKPAPYTIGGYNKFIDQDGYPAVTPPWGTLNAIDLNSGKYLWRVPLGQYPELAAKGMGNTGSENYGGPVVTASGLLFIGATIYDRKFRAFDSRTGKLLWETQLPYAGTATPVTYSVNGRQFLVIATSGSRNPAGPQGAAYVAFALPKSR</sequence>
<comment type="cofactor">
    <cofactor evidence="1">
        <name>pyrroloquinoline quinone</name>
        <dbReference type="ChEBI" id="CHEBI:58442"/>
    </cofactor>
</comment>
<dbReference type="Pfam" id="PF13442">
    <property type="entry name" value="Cytochrome_CBB3"/>
    <property type="match status" value="1"/>
</dbReference>
<dbReference type="Pfam" id="PF01011">
    <property type="entry name" value="PQQ"/>
    <property type="match status" value="2"/>
</dbReference>
<dbReference type="GO" id="GO:0016020">
    <property type="term" value="C:membrane"/>
    <property type="evidence" value="ECO:0007669"/>
    <property type="project" value="InterPro"/>
</dbReference>
<evidence type="ECO:0000313" key="10">
    <source>
        <dbReference type="EMBL" id="KMS52073.1"/>
    </source>
</evidence>
<dbReference type="SUPFAM" id="SSF46626">
    <property type="entry name" value="Cytochrome c"/>
    <property type="match status" value="1"/>
</dbReference>
<dbReference type="PATRIC" id="fig|1420583.3.peg.4199"/>
<dbReference type="InterPro" id="IPR002372">
    <property type="entry name" value="PQQ_rpt_dom"/>
</dbReference>
<comment type="similarity">
    <text evidence="2">Belongs to the bacterial PQQ dehydrogenase family.</text>
</comment>
<dbReference type="InterPro" id="IPR011047">
    <property type="entry name" value="Quinoprotein_ADH-like_sf"/>
</dbReference>
<dbReference type="EMBL" id="JACT01000007">
    <property type="protein sequence ID" value="KMS52073.1"/>
    <property type="molecule type" value="Genomic_DNA"/>
</dbReference>
<evidence type="ECO:0000256" key="2">
    <source>
        <dbReference type="ARBA" id="ARBA00008156"/>
    </source>
</evidence>
<dbReference type="GO" id="GO:0048038">
    <property type="term" value="F:quinone binding"/>
    <property type="evidence" value="ECO:0007669"/>
    <property type="project" value="InterPro"/>
</dbReference>
<comment type="caution">
    <text evidence="10">The sequence shown here is derived from an EMBL/GenBank/DDBJ whole genome shotgun (WGS) entry which is preliminary data.</text>
</comment>
<dbReference type="PANTHER" id="PTHR32303">
    <property type="entry name" value="QUINOPROTEIN ALCOHOL DEHYDROGENASE (CYTOCHROME C)"/>
    <property type="match status" value="1"/>
</dbReference>
<evidence type="ECO:0000256" key="6">
    <source>
        <dbReference type="ARBA" id="ARBA00023002"/>
    </source>
</evidence>
<dbReference type="GO" id="GO:0020037">
    <property type="term" value="F:heme binding"/>
    <property type="evidence" value="ECO:0007669"/>
    <property type="project" value="InterPro"/>
</dbReference>
<dbReference type="PROSITE" id="PS51007">
    <property type="entry name" value="CYTC"/>
    <property type="match status" value="1"/>
</dbReference>
<accession>A0A0J7XLV6</accession>
<feature type="domain" description="Cytochrome c" evidence="9">
    <location>
        <begin position="454"/>
        <end position="530"/>
    </location>
</feature>
<dbReference type="InterPro" id="IPR018391">
    <property type="entry name" value="PQQ_b-propeller_rpt"/>
</dbReference>
<keyword evidence="3 8" id="KW-0349">Heme</keyword>
<dbReference type="GO" id="GO:0008876">
    <property type="term" value="F:quinoprotein glucose dehydrogenase activity"/>
    <property type="evidence" value="ECO:0007669"/>
    <property type="project" value="TreeGrafter"/>
</dbReference>
<dbReference type="STRING" id="1420583.V473_21945"/>
<evidence type="ECO:0000256" key="3">
    <source>
        <dbReference type="ARBA" id="ARBA00022617"/>
    </source>
</evidence>
<dbReference type="GO" id="GO:0046872">
    <property type="term" value="F:metal ion binding"/>
    <property type="evidence" value="ECO:0007669"/>
    <property type="project" value="UniProtKB-KW"/>
</dbReference>
<evidence type="ECO:0000256" key="1">
    <source>
        <dbReference type="ARBA" id="ARBA00001931"/>
    </source>
</evidence>
<dbReference type="SMART" id="SM00564">
    <property type="entry name" value="PQQ"/>
    <property type="match status" value="6"/>
</dbReference>
<evidence type="ECO:0000256" key="4">
    <source>
        <dbReference type="ARBA" id="ARBA00022723"/>
    </source>
</evidence>
<keyword evidence="5" id="KW-0732">Signal</keyword>
<keyword evidence="4 8" id="KW-0479">Metal-binding</keyword>
<dbReference type="InterPro" id="IPR017511">
    <property type="entry name" value="PQQ_mDH"/>
</dbReference>
<organism evidence="10 11">
    <name type="scientific">Sphingobium cupriresistens LL01</name>
    <dbReference type="NCBI Taxonomy" id="1420583"/>
    <lineage>
        <taxon>Bacteria</taxon>
        <taxon>Pseudomonadati</taxon>
        <taxon>Pseudomonadota</taxon>
        <taxon>Alphaproteobacteria</taxon>
        <taxon>Sphingomonadales</taxon>
        <taxon>Sphingomonadaceae</taxon>
        <taxon>Sphingobium</taxon>
    </lineage>
</organism>
<reference evidence="10 11" key="1">
    <citation type="journal article" date="2015" name="G3 (Bethesda)">
        <title>Insights into Ongoing Evolution of the Hexachlorocyclohexane Catabolic Pathway from Comparative Genomics of Ten Sphingomonadaceae Strains.</title>
        <authorList>
            <person name="Pearce S.L."/>
            <person name="Oakeshott J.G."/>
            <person name="Pandey G."/>
        </authorList>
    </citation>
    <scope>NUCLEOTIDE SEQUENCE [LARGE SCALE GENOMIC DNA]</scope>
    <source>
        <strain evidence="10 11">LL01</strain>
    </source>
</reference>
<proteinExistence type="inferred from homology"/>
<evidence type="ECO:0000259" key="9">
    <source>
        <dbReference type="PROSITE" id="PS51007"/>
    </source>
</evidence>
<dbReference type="SUPFAM" id="SSF50998">
    <property type="entry name" value="Quinoprotein alcohol dehydrogenase-like"/>
    <property type="match status" value="1"/>
</dbReference>
<evidence type="ECO:0000313" key="11">
    <source>
        <dbReference type="Proteomes" id="UP000052232"/>
    </source>
</evidence>
<gene>
    <name evidence="10" type="ORF">V473_21945</name>
</gene>
<dbReference type="AlphaFoldDB" id="A0A0J7XLV6"/>
<keyword evidence="6" id="KW-0560">Oxidoreductase</keyword>
<keyword evidence="11" id="KW-1185">Reference proteome</keyword>
<protein>
    <submittedName>
        <fullName evidence="10">Pyrrolo-quinoline quinone</fullName>
    </submittedName>
</protein>
<dbReference type="Gene3D" id="2.140.10.10">
    <property type="entry name" value="Quinoprotein alcohol dehydrogenase-like superfamily"/>
    <property type="match status" value="2"/>
</dbReference>
<dbReference type="Proteomes" id="UP000052232">
    <property type="component" value="Unassembled WGS sequence"/>
</dbReference>
<name>A0A0J7XLV6_9SPHN</name>